<gene>
    <name evidence="2" type="ORF">FNK824_LOCUS39899</name>
    <name evidence="1" type="ORF">SEV965_LOCUS39311</name>
</gene>
<sequence length="170" mass="19571">LNKPILWILLPTSESIQTAKVNDFLTKLSPSIIQKVRQHSINLINLADSMKNNMHLRNTDGIHFTPKGHRHITEQIAQMMTNLQIGTSNTSINESALTVNASFMNKTPSRDVRQGVNFNRFNPYYHRHKLRNTKHIKFNNNNGRQKMKLNINEAEKFGIAFGIAWKTYTS</sequence>
<dbReference type="EMBL" id="CAJOBE010028383">
    <property type="protein sequence ID" value="CAF4281010.1"/>
    <property type="molecule type" value="Genomic_DNA"/>
</dbReference>
<evidence type="ECO:0000313" key="1">
    <source>
        <dbReference type="EMBL" id="CAF1564870.1"/>
    </source>
</evidence>
<dbReference type="AlphaFoldDB" id="A0A815Y3G6"/>
<dbReference type="SUPFAM" id="SSF52266">
    <property type="entry name" value="SGNH hydrolase"/>
    <property type="match status" value="1"/>
</dbReference>
<dbReference type="Proteomes" id="UP000663874">
    <property type="component" value="Unassembled WGS sequence"/>
</dbReference>
<name>A0A815Y3G6_9BILA</name>
<evidence type="ECO:0000313" key="2">
    <source>
        <dbReference type="EMBL" id="CAF4281010.1"/>
    </source>
</evidence>
<proteinExistence type="predicted"/>
<protein>
    <submittedName>
        <fullName evidence="1">Uncharacterized protein</fullName>
    </submittedName>
</protein>
<dbReference type="Gene3D" id="3.40.50.1110">
    <property type="entry name" value="SGNH hydrolase"/>
    <property type="match status" value="1"/>
</dbReference>
<dbReference type="Proteomes" id="UP000663889">
    <property type="component" value="Unassembled WGS sequence"/>
</dbReference>
<accession>A0A815Y3G6</accession>
<dbReference type="EMBL" id="CAJNOU010013343">
    <property type="protein sequence ID" value="CAF1564870.1"/>
    <property type="molecule type" value="Genomic_DNA"/>
</dbReference>
<organism evidence="1 3">
    <name type="scientific">Rotaria sordida</name>
    <dbReference type="NCBI Taxonomy" id="392033"/>
    <lineage>
        <taxon>Eukaryota</taxon>
        <taxon>Metazoa</taxon>
        <taxon>Spiralia</taxon>
        <taxon>Gnathifera</taxon>
        <taxon>Rotifera</taxon>
        <taxon>Eurotatoria</taxon>
        <taxon>Bdelloidea</taxon>
        <taxon>Philodinida</taxon>
        <taxon>Philodinidae</taxon>
        <taxon>Rotaria</taxon>
    </lineage>
</organism>
<evidence type="ECO:0000313" key="3">
    <source>
        <dbReference type="Proteomes" id="UP000663889"/>
    </source>
</evidence>
<dbReference type="InterPro" id="IPR036514">
    <property type="entry name" value="SGNH_hydro_sf"/>
</dbReference>
<reference evidence="1" key="1">
    <citation type="submission" date="2021-02" db="EMBL/GenBank/DDBJ databases">
        <authorList>
            <person name="Nowell W R."/>
        </authorList>
    </citation>
    <scope>NUCLEOTIDE SEQUENCE</scope>
</reference>
<comment type="caution">
    <text evidence="1">The sequence shown here is derived from an EMBL/GenBank/DDBJ whole genome shotgun (WGS) entry which is preliminary data.</text>
</comment>
<feature type="non-terminal residue" evidence="1">
    <location>
        <position position="1"/>
    </location>
</feature>